<dbReference type="Pfam" id="PF00250">
    <property type="entry name" value="Forkhead"/>
    <property type="match status" value="1"/>
</dbReference>
<dbReference type="GO" id="GO:0005730">
    <property type="term" value="C:nucleolus"/>
    <property type="evidence" value="ECO:0007669"/>
    <property type="project" value="EnsemblFungi"/>
</dbReference>
<dbReference type="PROSITE" id="PS00658">
    <property type="entry name" value="FORK_HEAD_2"/>
    <property type="match status" value="1"/>
</dbReference>
<feature type="region of interest" description="Disordered" evidence="7">
    <location>
        <begin position="1"/>
        <end position="163"/>
    </location>
</feature>
<evidence type="ECO:0000256" key="1">
    <source>
        <dbReference type="ARBA" id="ARBA00004123"/>
    </source>
</evidence>
<evidence type="ECO:0000256" key="7">
    <source>
        <dbReference type="SAM" id="MobiDB-lite"/>
    </source>
</evidence>
<feature type="compositionally biased region" description="Basic and acidic residues" evidence="7">
    <location>
        <begin position="28"/>
        <end position="49"/>
    </location>
</feature>
<dbReference type="InterPro" id="IPR000253">
    <property type="entry name" value="FHA_dom"/>
</dbReference>
<dbReference type="SUPFAM" id="SSF46785">
    <property type="entry name" value="Winged helix' DNA-binding domain"/>
    <property type="match status" value="1"/>
</dbReference>
<dbReference type="CDD" id="cd22701">
    <property type="entry name" value="FHA_FKH1-like"/>
    <property type="match status" value="1"/>
</dbReference>
<dbReference type="InterPro" id="IPR001766">
    <property type="entry name" value="Fork_head_dom"/>
</dbReference>
<evidence type="ECO:0000256" key="6">
    <source>
        <dbReference type="PROSITE-ProRule" id="PRU00089"/>
    </source>
</evidence>
<feature type="compositionally biased region" description="Polar residues" evidence="7">
    <location>
        <begin position="51"/>
        <end position="65"/>
    </location>
</feature>
<dbReference type="EMBL" id="HE576752">
    <property type="protein sequence ID" value="CCC67703.1"/>
    <property type="molecule type" value="Genomic_DNA"/>
</dbReference>
<feature type="compositionally biased region" description="Basic residues" evidence="7">
    <location>
        <begin position="536"/>
        <end position="545"/>
    </location>
</feature>
<feature type="region of interest" description="Disordered" evidence="7">
    <location>
        <begin position="317"/>
        <end position="351"/>
    </location>
</feature>
<dbReference type="SUPFAM" id="SSF49879">
    <property type="entry name" value="SMAD/FHA domain"/>
    <property type="match status" value="1"/>
</dbReference>
<dbReference type="GO" id="GO:0003700">
    <property type="term" value="F:DNA-binding transcription factor activity"/>
    <property type="evidence" value="ECO:0007669"/>
    <property type="project" value="InterPro"/>
</dbReference>
<dbReference type="GO" id="GO:0000785">
    <property type="term" value="C:chromatin"/>
    <property type="evidence" value="ECO:0007669"/>
    <property type="project" value="EnsemblFungi"/>
</dbReference>
<dbReference type="GeneID" id="96901182"/>
<comment type="subcellular location">
    <subcellularLocation>
        <location evidence="1 6">Nucleus</location>
    </subcellularLocation>
</comment>
<feature type="compositionally biased region" description="Polar residues" evidence="7">
    <location>
        <begin position="677"/>
        <end position="691"/>
    </location>
</feature>
<dbReference type="FunCoup" id="G0V8A5">
    <property type="interactions" value="1420"/>
</dbReference>
<dbReference type="PANTHER" id="PTHR21712:SF29">
    <property type="entry name" value="PRE-RRNA-PROCESSING PROTEIN FHL1"/>
    <property type="match status" value="1"/>
</dbReference>
<dbReference type="RefSeq" id="XP_003674084.1">
    <property type="nucleotide sequence ID" value="XM_003674036.1"/>
</dbReference>
<keyword evidence="4" id="KW-0804">Transcription</keyword>
<dbReference type="InParanoid" id="G0V8A5"/>
<dbReference type="GO" id="GO:0001222">
    <property type="term" value="F:transcription corepressor binding"/>
    <property type="evidence" value="ECO:0007669"/>
    <property type="project" value="EnsemblFungi"/>
</dbReference>
<feature type="region of interest" description="Disordered" evidence="7">
    <location>
        <begin position="660"/>
        <end position="691"/>
    </location>
</feature>
<evidence type="ECO:0000256" key="4">
    <source>
        <dbReference type="ARBA" id="ARBA00023163"/>
    </source>
</evidence>
<dbReference type="HOGENOM" id="CLU_003924_1_0_1"/>
<dbReference type="Gene3D" id="1.10.10.10">
    <property type="entry name" value="Winged helix-like DNA-binding domain superfamily/Winged helix DNA-binding domain"/>
    <property type="match status" value="1"/>
</dbReference>
<dbReference type="FunFam" id="2.60.200.20:FF:000039">
    <property type="entry name" value="Forkhead transcription factor Fkh1/2"/>
    <property type="match status" value="1"/>
</dbReference>
<dbReference type="PROSITE" id="PS50039">
    <property type="entry name" value="FORK_HEAD_3"/>
    <property type="match status" value="1"/>
</dbReference>
<feature type="compositionally biased region" description="Polar residues" evidence="7">
    <location>
        <begin position="817"/>
        <end position="840"/>
    </location>
</feature>
<dbReference type="CDD" id="cd00059">
    <property type="entry name" value="FH_FOX"/>
    <property type="match status" value="1"/>
</dbReference>
<feature type="DNA-binding region" description="Fork-head" evidence="6">
    <location>
        <begin position="560"/>
        <end position="647"/>
    </location>
</feature>
<feature type="region of interest" description="Disordered" evidence="7">
    <location>
        <begin position="222"/>
        <end position="245"/>
    </location>
</feature>
<feature type="domain" description="Fork-head" evidence="9">
    <location>
        <begin position="560"/>
        <end position="647"/>
    </location>
</feature>
<feature type="compositionally biased region" description="Low complexity" evidence="7">
    <location>
        <begin position="223"/>
        <end position="235"/>
    </location>
</feature>
<reference key="2">
    <citation type="submission" date="2011-08" db="EMBL/GenBank/DDBJ databases">
        <title>Genome sequence of Naumovozyma castellii.</title>
        <authorList>
            <person name="Gordon J.L."/>
            <person name="Armisen D."/>
            <person name="Proux-Wera E."/>
            <person name="OhEigeartaigh S.S."/>
            <person name="Byrne K.P."/>
            <person name="Wolfe K.H."/>
        </authorList>
    </citation>
    <scope>NUCLEOTIDE SEQUENCE</scope>
    <source>
        <strain>Type strain:CBS 4309</strain>
    </source>
</reference>
<feature type="domain" description="FHA" evidence="8">
    <location>
        <begin position="390"/>
        <end position="447"/>
    </location>
</feature>
<keyword evidence="3 6" id="KW-0238">DNA-binding</keyword>
<evidence type="ECO:0000313" key="11">
    <source>
        <dbReference type="Proteomes" id="UP000001640"/>
    </source>
</evidence>
<feature type="compositionally biased region" description="Basic and acidic residues" evidence="7">
    <location>
        <begin position="98"/>
        <end position="114"/>
    </location>
</feature>
<feature type="region of interest" description="Disordered" evidence="7">
    <location>
        <begin position="514"/>
        <end position="545"/>
    </location>
</feature>
<dbReference type="STRING" id="1064592.G0V8A5"/>
<evidence type="ECO:0000256" key="3">
    <source>
        <dbReference type="ARBA" id="ARBA00023125"/>
    </source>
</evidence>
<dbReference type="GO" id="GO:0060963">
    <property type="term" value="P:positive regulation of ribosomal protein gene transcription by RNA polymerase II"/>
    <property type="evidence" value="ECO:0007669"/>
    <property type="project" value="EnsemblFungi"/>
</dbReference>
<dbReference type="InterPro" id="IPR036388">
    <property type="entry name" value="WH-like_DNA-bd_sf"/>
</dbReference>
<dbReference type="PANTHER" id="PTHR21712">
    <property type="entry name" value="PRE-RRNA-PROCESSING PROTEIN FHL1"/>
    <property type="match status" value="1"/>
</dbReference>
<dbReference type="KEGG" id="ncs:NCAS_0A11450"/>
<dbReference type="GO" id="GO:0000978">
    <property type="term" value="F:RNA polymerase II cis-regulatory region sequence-specific DNA binding"/>
    <property type="evidence" value="ECO:0007669"/>
    <property type="project" value="EnsemblFungi"/>
</dbReference>
<dbReference type="OMA" id="FTHKVDV"/>
<feature type="compositionally biased region" description="Low complexity" evidence="7">
    <location>
        <begin position="888"/>
        <end position="927"/>
    </location>
</feature>
<evidence type="ECO:0000256" key="5">
    <source>
        <dbReference type="ARBA" id="ARBA00023242"/>
    </source>
</evidence>
<protein>
    <recommendedName>
        <fullName evidence="12">Pre-rRNA-processing protein FHL1</fullName>
    </recommendedName>
</protein>
<name>G0V8A5_NAUCA</name>
<feature type="compositionally biased region" description="Acidic residues" evidence="7">
    <location>
        <begin position="953"/>
        <end position="963"/>
    </location>
</feature>
<keyword evidence="2" id="KW-0805">Transcription regulation</keyword>
<dbReference type="InterPro" id="IPR045178">
    <property type="entry name" value="Fhl1/FHA1"/>
</dbReference>
<feature type="compositionally biased region" description="Low complexity" evidence="7">
    <location>
        <begin position="660"/>
        <end position="669"/>
    </location>
</feature>
<organism evidence="10 11">
    <name type="scientific">Naumovozyma castellii</name>
    <name type="common">Yeast</name>
    <name type="synonym">Saccharomyces castellii</name>
    <dbReference type="NCBI Taxonomy" id="27288"/>
    <lineage>
        <taxon>Eukaryota</taxon>
        <taxon>Fungi</taxon>
        <taxon>Dikarya</taxon>
        <taxon>Ascomycota</taxon>
        <taxon>Saccharomycotina</taxon>
        <taxon>Saccharomycetes</taxon>
        <taxon>Saccharomycetales</taxon>
        <taxon>Saccharomycetaceae</taxon>
        <taxon>Naumovozyma</taxon>
    </lineage>
</organism>
<evidence type="ECO:0000313" key="10">
    <source>
        <dbReference type="EMBL" id="CCC67703.1"/>
    </source>
</evidence>
<dbReference type="InterPro" id="IPR018122">
    <property type="entry name" value="TF_fork_head_CS_1"/>
</dbReference>
<feature type="compositionally biased region" description="Basic and acidic residues" evidence="7">
    <location>
        <begin position="937"/>
        <end position="947"/>
    </location>
</feature>
<dbReference type="Pfam" id="PF00498">
    <property type="entry name" value="FHA"/>
    <property type="match status" value="1"/>
</dbReference>
<evidence type="ECO:0000259" key="9">
    <source>
        <dbReference type="PROSITE" id="PS50039"/>
    </source>
</evidence>
<dbReference type="InterPro" id="IPR008984">
    <property type="entry name" value="SMAD_FHA_dom_sf"/>
</dbReference>
<feature type="compositionally biased region" description="Polar residues" evidence="7">
    <location>
        <begin position="851"/>
        <end position="868"/>
    </location>
</feature>
<proteinExistence type="predicted"/>
<dbReference type="SMART" id="SM00240">
    <property type="entry name" value="FHA"/>
    <property type="match status" value="1"/>
</dbReference>
<feature type="region of interest" description="Disordered" evidence="7">
    <location>
        <begin position="800"/>
        <end position="999"/>
    </location>
</feature>
<dbReference type="InterPro" id="IPR036390">
    <property type="entry name" value="WH_DNA-bd_sf"/>
</dbReference>
<dbReference type="PROSITE" id="PS00657">
    <property type="entry name" value="FORK_HEAD_1"/>
    <property type="match status" value="1"/>
</dbReference>
<dbReference type="GO" id="GO:0001223">
    <property type="term" value="F:transcription coactivator binding"/>
    <property type="evidence" value="ECO:0007669"/>
    <property type="project" value="EnsemblFungi"/>
</dbReference>
<feature type="compositionally biased region" description="Polar residues" evidence="7">
    <location>
        <begin position="317"/>
        <end position="347"/>
    </location>
</feature>
<dbReference type="AlphaFoldDB" id="G0V8A5"/>
<reference evidence="10 11" key="1">
    <citation type="journal article" date="2011" name="Proc. Natl. Acad. Sci. U.S.A.">
        <title>Evolutionary erosion of yeast sex chromosomes by mating-type switching accidents.</title>
        <authorList>
            <person name="Gordon J.L."/>
            <person name="Armisen D."/>
            <person name="Proux-Wera E."/>
            <person name="Oheigeartaigh S.S."/>
            <person name="Byrne K.P."/>
            <person name="Wolfe K.H."/>
        </authorList>
    </citation>
    <scope>NUCLEOTIDE SEQUENCE [LARGE SCALE GENOMIC DNA]</scope>
    <source>
        <strain evidence="11">ATCC 76901 / BCRC 22586 / CBS 4309 / NBRC 1992 / NRRL Y-12630</strain>
    </source>
</reference>
<dbReference type="Gene3D" id="2.60.200.20">
    <property type="match status" value="1"/>
</dbReference>
<keyword evidence="11" id="KW-1185">Reference proteome</keyword>
<dbReference type="InterPro" id="IPR030456">
    <property type="entry name" value="TF_fork_head_CS_2"/>
</dbReference>
<dbReference type="PRINTS" id="PR00053">
    <property type="entry name" value="FORKHEAD"/>
</dbReference>
<accession>G0V8A5</accession>
<gene>
    <name evidence="10" type="primary">NCAS0A11450</name>
    <name evidence="10" type="ordered locus">NCAS_0A11450</name>
</gene>
<evidence type="ECO:0008006" key="12">
    <source>
        <dbReference type="Google" id="ProtNLM"/>
    </source>
</evidence>
<dbReference type="OrthoDB" id="5954824at2759"/>
<dbReference type="SMART" id="SM00339">
    <property type="entry name" value="FH"/>
    <property type="match status" value="1"/>
</dbReference>
<sequence length="999" mass="110002">MEAASDTLENIPLIDGTSQEIRANHSIPSDEIRDKSNENNDKTETDLKKTSLGQNSTASLFNETDNAIKQDSENIIQTDVKTNTTEQDSADDIGQKIQDPDSRKEDDNDGKDTIGGDEEQNDSLSSGNVSKLHNKKEISTQDEPEQNITKQLPEPDDSNLELHDTNLEHDDFSKLLEFDSKDDHEIFNSKEILEHAISSVDEQNIALNKETDDLIRETTEDIPSLPHFSSPSLSSIKEEPSETNISTKTKIKKENIAHSEAEENNVHNTELPKTFEITNPKIDENTPASIIFEKNNLLYPKRKNSLTPVMFQPHELVSTNPNTTVNSASSTRPTSGQGNWDPSNNQKPVALKSPSIDQQSAFPTNEQPTIFAYARLDFQSFTFYVQTLHAIIGRRSENDFTHKVDVNLGPSKSISRRHAQIFYNFGTGRFELSIIGKNGAFVDDVFVERGNTVPLKNKTKIQIGQIPFQFILPEQEKGQSSASPETFEPADIDIDDAHAMENQSGDEDVKIPTLSKKAGKLPPIPKRKLDKSTVKKEKKPTKQPKKVYTIDEIPVEYRTKPTFSYSAILTTCIRKYSSEKGMSLSEIYGGIRELFPYYKYCPDGWQSSVRHNLSLNKSFRKVSKEGKGWLWGLDEDYIAEREKQKKKQAEVAAAKAEAAQLRLEQQQSQKTKKSTTFNPSRKSNAGSNQSISQTLAANRATTKKPSSGNDQQRTLKYLQEQLMILTKDRKGLSKQVIANILTQALAMTINQVTQAAKNKGISGNPLTALMDKNPQHLNIILAAAVNAATAKITNGQIKQLVSIPPPNQPVTTHIERPNTSSSKVETPLSPSHADTQNGNPDLQKEEDGSFDPTSLSRFFQPRQQTKTTPPVIAPKPVVPHKRSHDESNSGSSSGGDTSSGEGSSSSESDSGSSSDSGSGSGSDSETSSSEDSDEEREIITKKIRVDDNSSAQDNDDDDDDDEGSSGSGSEAEGSSGDDDDDDDEDDSSGSDGNDTTKDN</sequence>
<feature type="compositionally biased region" description="Polar residues" evidence="7">
    <location>
        <begin position="73"/>
        <end position="87"/>
    </location>
</feature>
<dbReference type="GO" id="GO:0010688">
    <property type="term" value="P:negative regulation of ribosomal protein gene transcription by RNA polymerase II"/>
    <property type="evidence" value="ECO:0007669"/>
    <property type="project" value="EnsemblFungi"/>
</dbReference>
<evidence type="ECO:0000259" key="8">
    <source>
        <dbReference type="PROSITE" id="PS50006"/>
    </source>
</evidence>
<keyword evidence="5 6" id="KW-0539">Nucleus</keyword>
<feature type="compositionally biased region" description="Acidic residues" evidence="7">
    <location>
        <begin position="975"/>
        <end position="988"/>
    </location>
</feature>
<dbReference type="Proteomes" id="UP000001640">
    <property type="component" value="Chromosome 1"/>
</dbReference>
<feature type="compositionally biased region" description="Polar residues" evidence="7">
    <location>
        <begin position="122"/>
        <end position="131"/>
    </location>
</feature>
<evidence type="ECO:0000256" key="2">
    <source>
        <dbReference type="ARBA" id="ARBA00023015"/>
    </source>
</evidence>
<dbReference type="PROSITE" id="PS50006">
    <property type="entry name" value="FHA_DOMAIN"/>
    <property type="match status" value="1"/>
</dbReference>
<dbReference type="eggNOG" id="KOG2294">
    <property type="taxonomic scope" value="Eukaryota"/>
</dbReference>